<dbReference type="InterPro" id="IPR048720">
    <property type="entry name" value="PROPPIN"/>
</dbReference>
<evidence type="ECO:0000256" key="1">
    <source>
        <dbReference type="ARBA" id="ARBA00022574"/>
    </source>
</evidence>
<organism evidence="4 5">
    <name type="scientific">Hanseniaspora uvarum</name>
    <name type="common">Yeast</name>
    <name type="synonym">Kloeckera apiculata</name>
    <dbReference type="NCBI Taxonomy" id="29833"/>
    <lineage>
        <taxon>Eukaryota</taxon>
        <taxon>Fungi</taxon>
        <taxon>Dikarya</taxon>
        <taxon>Ascomycota</taxon>
        <taxon>Saccharomycotina</taxon>
        <taxon>Saccharomycetes</taxon>
        <taxon>Saccharomycodales</taxon>
        <taxon>Saccharomycodaceae</taxon>
        <taxon>Hanseniaspora</taxon>
    </lineage>
</organism>
<dbReference type="Gene3D" id="2.130.10.10">
    <property type="entry name" value="YVTN repeat-like/Quinoprotein amine dehydrogenase"/>
    <property type="match status" value="1"/>
</dbReference>
<dbReference type="STRING" id="29833.A0A1E5RTZ4"/>
<dbReference type="VEuPathDB" id="FungiDB:AWRI3580_g1228"/>
<dbReference type="InterPro" id="IPR036322">
    <property type="entry name" value="WD40_repeat_dom_sf"/>
</dbReference>
<dbReference type="OrthoDB" id="1667587at2759"/>
<dbReference type="PANTHER" id="PTHR11227">
    <property type="entry name" value="WD-REPEAT PROTEIN INTERACTING WITH PHOSPHOINOSIDES WIPI -RELATED"/>
    <property type="match status" value="1"/>
</dbReference>
<protein>
    <submittedName>
        <fullName evidence="4">Autophagy-related protein 21</fullName>
    </submittedName>
</protein>
<evidence type="ECO:0000256" key="2">
    <source>
        <dbReference type="ARBA" id="ARBA00022737"/>
    </source>
</evidence>
<proteinExistence type="inferred from homology"/>
<evidence type="ECO:0000313" key="5">
    <source>
        <dbReference type="Proteomes" id="UP000095358"/>
    </source>
</evidence>
<comment type="caution">
    <text evidence="4">The sequence shown here is derived from an EMBL/GenBank/DDBJ whole genome shotgun (WGS) entry which is preliminary data.</text>
</comment>
<name>A0A1E5RTZ4_HANUV</name>
<evidence type="ECO:0000313" key="4">
    <source>
        <dbReference type="EMBL" id="OEJ90377.1"/>
    </source>
</evidence>
<gene>
    <name evidence="4" type="ORF">AWRI3580_g1228</name>
</gene>
<dbReference type="InterPro" id="IPR015943">
    <property type="entry name" value="WD40/YVTN_repeat-like_dom_sf"/>
</dbReference>
<sequence>MSNDFKALAINPQASQIAILDLRDNIINILSTDNLRRIYTLTLEEGTNSLNTPFCFLNETSLLPISKDLESLELYNMLKDKLILKIKIANDSKIKQIISHVDLEKLLVVLDNGSIIIYDLLDGLNILDTLDIYKSFDDYQLFSSKKKKETKGSIEMNVGGQVVAPEKLNKLRPYPEHLQNNIKNRLMDYLVNSNTNGNICIVYQKDKLVFTSIVKEQFNTDNNQTLNDWINKTSSTIIDVSGSTKTLKPIDNPEMVLKNVVVYNTKTLQFEKILKNLHESGIQTMCLSEDGKILVTCSIKGTLIRCFKIDELQNNTDAKPFAEFRRGSTFVQVEQIAIDSNNELIAVSIANSEIIHIFNLRDYERTNNVMNGSDRNRFNKYLKKFTKRDHIRSCCHIKKEFDEDNKSFKKCILQFERINKKFDVVDDSEDQYGNLPDLVILYDDSLKSYKMNLNQTICDLSQRSPQIKSFIR</sequence>
<keyword evidence="1" id="KW-0853">WD repeat</keyword>
<dbReference type="AlphaFoldDB" id="A0A1E5RTZ4"/>
<reference evidence="5" key="1">
    <citation type="journal article" date="2016" name="Genome Announc.">
        <title>Genome sequences of three species of Hanseniaspora isolated from spontaneous wine fermentations.</title>
        <authorList>
            <person name="Sternes P.R."/>
            <person name="Lee D."/>
            <person name="Kutyna D.R."/>
            <person name="Borneman A.R."/>
        </authorList>
    </citation>
    <scope>NUCLEOTIDE SEQUENCE [LARGE SCALE GENOMIC DNA]</scope>
    <source>
        <strain evidence="5">AWRI3580</strain>
    </source>
</reference>
<dbReference type="InterPro" id="IPR001680">
    <property type="entry name" value="WD40_rpt"/>
</dbReference>
<keyword evidence="5" id="KW-1185">Reference proteome</keyword>
<accession>A0A1E5RTZ4</accession>
<keyword evidence="2" id="KW-0677">Repeat</keyword>
<dbReference type="SUPFAM" id="SSF50978">
    <property type="entry name" value="WD40 repeat-like"/>
    <property type="match status" value="1"/>
</dbReference>
<dbReference type="GO" id="GO:0005737">
    <property type="term" value="C:cytoplasm"/>
    <property type="evidence" value="ECO:0007669"/>
    <property type="project" value="UniProtKB-ARBA"/>
</dbReference>
<comment type="similarity">
    <text evidence="3">Belongs to the WD repeat PROPPIN family.</text>
</comment>
<evidence type="ECO:0000256" key="3">
    <source>
        <dbReference type="ARBA" id="ARBA00025740"/>
    </source>
</evidence>
<dbReference type="Proteomes" id="UP000095358">
    <property type="component" value="Unassembled WGS sequence"/>
</dbReference>
<dbReference type="EMBL" id="LPNN01000003">
    <property type="protein sequence ID" value="OEJ90377.1"/>
    <property type="molecule type" value="Genomic_DNA"/>
</dbReference>
<dbReference type="SMART" id="SM00320">
    <property type="entry name" value="WD40"/>
    <property type="match status" value="2"/>
</dbReference>